<feature type="transmembrane region" description="Helical" evidence="9">
    <location>
        <begin position="66"/>
        <end position="86"/>
    </location>
</feature>
<dbReference type="Gene3D" id="3.30.70.1450">
    <property type="entry name" value="Regulator of K+ conductance, C-terminal domain"/>
    <property type="match status" value="2"/>
</dbReference>
<dbReference type="Pfam" id="PF02080">
    <property type="entry name" value="TrkA_C"/>
    <property type="match status" value="2"/>
</dbReference>
<accession>G4Q3F1</accession>
<evidence type="ECO:0000256" key="3">
    <source>
        <dbReference type="ARBA" id="ARBA00022449"/>
    </source>
</evidence>
<feature type="transmembrane region" description="Helical" evidence="9">
    <location>
        <begin position="367"/>
        <end position="388"/>
    </location>
</feature>
<evidence type="ECO:0000313" key="12">
    <source>
        <dbReference type="Proteomes" id="UP000007093"/>
    </source>
</evidence>
<feature type="domain" description="RCK C-terminal" evidence="10">
    <location>
        <begin position="404"/>
        <end position="469"/>
    </location>
</feature>
<feature type="transmembrane region" description="Helical" evidence="9">
    <location>
        <begin position="229"/>
        <end position="251"/>
    </location>
</feature>
<dbReference type="GO" id="GO:1902600">
    <property type="term" value="P:proton transmembrane transport"/>
    <property type="evidence" value="ECO:0007669"/>
    <property type="project" value="InterPro"/>
</dbReference>
<dbReference type="GO" id="GO:0005886">
    <property type="term" value="C:plasma membrane"/>
    <property type="evidence" value="ECO:0007669"/>
    <property type="project" value="UniProtKB-SubCell"/>
</dbReference>
<dbReference type="InParanoid" id="G4Q3F1"/>
<evidence type="ECO:0000256" key="5">
    <source>
        <dbReference type="ARBA" id="ARBA00022692"/>
    </source>
</evidence>
<keyword evidence="4" id="KW-1003">Cell membrane</keyword>
<dbReference type="GO" id="GO:0008324">
    <property type="term" value="F:monoatomic cation transmembrane transporter activity"/>
    <property type="evidence" value="ECO:0007669"/>
    <property type="project" value="InterPro"/>
</dbReference>
<feature type="transmembrane region" description="Helical" evidence="9">
    <location>
        <begin position="338"/>
        <end position="361"/>
    </location>
</feature>
<dbReference type="eggNOG" id="COG3263">
    <property type="taxonomic scope" value="Bacteria"/>
</dbReference>
<dbReference type="HOGENOM" id="CLU_005912_9_1_9"/>
<dbReference type="KEGG" id="ain:Acin_1734"/>
<dbReference type="NCBIfam" id="NF003716">
    <property type="entry name" value="PRK05326.1-3"/>
    <property type="match status" value="1"/>
</dbReference>
<dbReference type="PANTHER" id="PTHR32507:SF7">
    <property type="entry name" value="K(+)_H(+) ANTIPORTER NHAP2"/>
    <property type="match status" value="1"/>
</dbReference>
<dbReference type="Pfam" id="PF00999">
    <property type="entry name" value="Na_H_Exchanger"/>
    <property type="match status" value="1"/>
</dbReference>
<sequence>MYHVKERTVSMTLSLLLTGSVILLSLLISKALRHTPLPSLLLFIALGMLFGENGLFHIPFDDYQAVDIICSSALVIIMFYGGFGTSLKAARPVLRASVLLSTVGVVLSALGLAALAHFILDLGVAESFLIGAVISSTDAASVFSILRGSRLSLKYHTDSLLEIESGSNDPMAFMLTAAAIALMTGSDLSLPLLMGKQMIIGAAAGLCFGFGVARLLSRNALDGSEARTLFLLSVMLLSYAVPTILGGNGYLGTYLCGIHLGNAPMPQKRNLVHFFDVLTQVAQVMIFFLLGLVVTPVTLPSVFVPALVLTVCLTFIVRPAVVTLLLRPFGAPLSQILLTSWAGLRGAASIVFAISAILAGAETTLNLFNLIFCMVLLSITFQGTLLPWAAKKFAMIDPAAVVEKTFTDYEEDTDITFGHVHVDERSGWNGRTLAELNVPGDLIVAMIVRDGKGIIPTGAVRLAAGDTLILGTHGFTSREWALEEERVPAGSRLIGIPLESLPLSSRQRILLIRRGLKTLIPTGSSVIKEGDHLVHLKDAEHFKKG</sequence>
<keyword evidence="6 9" id="KW-1133">Transmembrane helix</keyword>
<keyword evidence="12" id="KW-1185">Reference proteome</keyword>
<gene>
    <name evidence="11" type="ordered locus">Acin_1734</name>
</gene>
<keyword evidence="2" id="KW-0813">Transport</keyword>
<evidence type="ECO:0000259" key="10">
    <source>
        <dbReference type="PROSITE" id="PS51202"/>
    </source>
</evidence>
<dbReference type="GO" id="GO:0015297">
    <property type="term" value="F:antiporter activity"/>
    <property type="evidence" value="ECO:0007669"/>
    <property type="project" value="UniProtKB-KW"/>
</dbReference>
<evidence type="ECO:0000256" key="8">
    <source>
        <dbReference type="ARBA" id="ARBA00023136"/>
    </source>
</evidence>
<dbReference type="NCBIfam" id="NF003715">
    <property type="entry name" value="PRK05326.1-2"/>
    <property type="match status" value="1"/>
</dbReference>
<feature type="transmembrane region" description="Helical" evidence="9">
    <location>
        <begin position="199"/>
        <end position="217"/>
    </location>
</feature>
<keyword evidence="3" id="KW-0050">Antiport</keyword>
<dbReference type="InterPro" id="IPR006037">
    <property type="entry name" value="RCK_C"/>
</dbReference>
<feature type="transmembrane region" description="Helical" evidence="9">
    <location>
        <begin position="98"/>
        <end position="120"/>
    </location>
</feature>
<dbReference type="SUPFAM" id="SSF116726">
    <property type="entry name" value="TrkA C-terminal domain-like"/>
    <property type="match status" value="2"/>
</dbReference>
<dbReference type="PATRIC" id="fig|568816.4.peg.1682"/>
<feature type="transmembrane region" description="Helical" evidence="9">
    <location>
        <begin position="12"/>
        <end position="28"/>
    </location>
</feature>
<evidence type="ECO:0000256" key="6">
    <source>
        <dbReference type="ARBA" id="ARBA00022989"/>
    </source>
</evidence>
<dbReference type="InterPro" id="IPR036721">
    <property type="entry name" value="RCK_C_sf"/>
</dbReference>
<feature type="transmembrane region" description="Helical" evidence="9">
    <location>
        <begin position="40"/>
        <end position="60"/>
    </location>
</feature>
<dbReference type="InterPro" id="IPR038770">
    <property type="entry name" value="Na+/solute_symporter_sf"/>
</dbReference>
<dbReference type="AlphaFoldDB" id="G4Q3F1"/>
<keyword evidence="5 9" id="KW-0812">Transmembrane</keyword>
<evidence type="ECO:0000256" key="4">
    <source>
        <dbReference type="ARBA" id="ARBA00022475"/>
    </source>
</evidence>
<keyword evidence="7" id="KW-0406">Ion transport</keyword>
<protein>
    <recommendedName>
        <fullName evidence="10">RCK C-terminal domain-containing protein</fullName>
    </recommendedName>
</protein>
<dbReference type="eggNOG" id="COG0569">
    <property type="taxonomic scope" value="Bacteria"/>
</dbReference>
<proteinExistence type="predicted"/>
<feature type="transmembrane region" description="Helical" evidence="9">
    <location>
        <begin position="306"/>
        <end position="326"/>
    </location>
</feature>
<reference evidence="11 12" key="1">
    <citation type="journal article" date="2011" name="J. Bacteriol.">
        <title>Complete genome sequence of Acidaminococcus intestini RYC-MR95, a Gram-negative bacterium from the phylum Firmicutes.</title>
        <authorList>
            <person name="D'Auria G."/>
            <person name="Galan J.C."/>
            <person name="Rodriguez-Alcayna M."/>
            <person name="Moya A."/>
            <person name="Baquero F."/>
            <person name="Latorre A."/>
        </authorList>
    </citation>
    <scope>NUCLEOTIDE SEQUENCE [LARGE SCALE GENOMIC DNA]</scope>
    <source>
        <strain evidence="11 12">RyC-MR95</strain>
    </source>
</reference>
<dbReference type="Gene3D" id="1.20.1530.20">
    <property type="match status" value="1"/>
</dbReference>
<feature type="transmembrane region" description="Helical" evidence="9">
    <location>
        <begin position="271"/>
        <end position="294"/>
    </location>
</feature>
<comment type="subcellular location">
    <subcellularLocation>
        <location evidence="1">Cell membrane</location>
        <topology evidence="1">Multi-pass membrane protein</topology>
    </subcellularLocation>
</comment>
<dbReference type="InterPro" id="IPR006153">
    <property type="entry name" value="Cation/H_exchanger_TM"/>
</dbReference>
<evidence type="ECO:0000313" key="11">
    <source>
        <dbReference type="EMBL" id="AEQ22947.1"/>
    </source>
</evidence>
<dbReference type="PROSITE" id="PS51202">
    <property type="entry name" value="RCK_C"/>
    <property type="match status" value="2"/>
</dbReference>
<feature type="transmembrane region" description="Helical" evidence="9">
    <location>
        <begin position="171"/>
        <end position="192"/>
    </location>
</feature>
<evidence type="ECO:0000256" key="2">
    <source>
        <dbReference type="ARBA" id="ARBA00022448"/>
    </source>
</evidence>
<dbReference type="PANTHER" id="PTHR32507">
    <property type="entry name" value="NA(+)/H(+) ANTIPORTER 1"/>
    <property type="match status" value="1"/>
</dbReference>
<name>G4Q3F1_ACIIR</name>
<evidence type="ECO:0000256" key="9">
    <source>
        <dbReference type="SAM" id="Phobius"/>
    </source>
</evidence>
<keyword evidence="8 9" id="KW-0472">Membrane</keyword>
<feature type="domain" description="RCK C-terminal" evidence="10">
    <location>
        <begin position="470"/>
        <end position="545"/>
    </location>
</feature>
<dbReference type="Proteomes" id="UP000007093">
    <property type="component" value="Chromosome"/>
</dbReference>
<dbReference type="FunCoup" id="G4Q3F1">
    <property type="interactions" value="96"/>
</dbReference>
<dbReference type="GO" id="GO:0006813">
    <property type="term" value="P:potassium ion transport"/>
    <property type="evidence" value="ECO:0007669"/>
    <property type="project" value="InterPro"/>
</dbReference>
<evidence type="ECO:0000256" key="7">
    <source>
        <dbReference type="ARBA" id="ARBA00023065"/>
    </source>
</evidence>
<evidence type="ECO:0000256" key="1">
    <source>
        <dbReference type="ARBA" id="ARBA00004651"/>
    </source>
</evidence>
<dbReference type="EMBL" id="CP003058">
    <property type="protein sequence ID" value="AEQ22947.1"/>
    <property type="molecule type" value="Genomic_DNA"/>
</dbReference>
<organism evidence="11 12">
    <name type="scientific">Acidaminococcus intestini (strain RyC-MR95)</name>
    <dbReference type="NCBI Taxonomy" id="568816"/>
    <lineage>
        <taxon>Bacteria</taxon>
        <taxon>Bacillati</taxon>
        <taxon>Bacillota</taxon>
        <taxon>Negativicutes</taxon>
        <taxon>Acidaminococcales</taxon>
        <taxon>Acidaminococcaceae</taxon>
        <taxon>Acidaminococcus</taxon>
    </lineage>
</organism>